<keyword evidence="8" id="KW-1185">Reference proteome</keyword>
<evidence type="ECO:0000256" key="1">
    <source>
        <dbReference type="ARBA" id="ARBA00004141"/>
    </source>
</evidence>
<feature type="transmembrane region" description="Helical" evidence="5">
    <location>
        <begin position="168"/>
        <end position="189"/>
    </location>
</feature>
<evidence type="ECO:0000256" key="4">
    <source>
        <dbReference type="ARBA" id="ARBA00023136"/>
    </source>
</evidence>
<feature type="transmembrane region" description="Helical" evidence="5">
    <location>
        <begin position="114"/>
        <end position="133"/>
    </location>
</feature>
<comment type="subcellular location">
    <subcellularLocation>
        <location evidence="1">Membrane</location>
        <topology evidence="1">Multi-pass membrane protein</topology>
    </subcellularLocation>
</comment>
<dbReference type="Pfam" id="PF04932">
    <property type="entry name" value="Wzy_C"/>
    <property type="match status" value="1"/>
</dbReference>
<feature type="transmembrane region" description="Helical" evidence="5">
    <location>
        <begin position="261"/>
        <end position="279"/>
    </location>
</feature>
<evidence type="ECO:0000256" key="2">
    <source>
        <dbReference type="ARBA" id="ARBA00022692"/>
    </source>
</evidence>
<dbReference type="EMBL" id="JABBVZ010000025">
    <property type="protein sequence ID" value="NMP22533.1"/>
    <property type="molecule type" value="Genomic_DNA"/>
</dbReference>
<name>A0A7Y0Q1W5_9FIRM</name>
<feature type="transmembrane region" description="Helical" evidence="5">
    <location>
        <begin position="240"/>
        <end position="255"/>
    </location>
</feature>
<dbReference type="GO" id="GO:0016020">
    <property type="term" value="C:membrane"/>
    <property type="evidence" value="ECO:0007669"/>
    <property type="project" value="UniProtKB-SubCell"/>
</dbReference>
<feature type="domain" description="O-antigen ligase-related" evidence="6">
    <location>
        <begin position="245"/>
        <end position="410"/>
    </location>
</feature>
<protein>
    <submittedName>
        <fullName evidence="7">Polymerase</fullName>
    </submittedName>
</protein>
<keyword evidence="4 5" id="KW-0472">Membrane</keyword>
<feature type="transmembrane region" description="Helical" evidence="5">
    <location>
        <begin position="291"/>
        <end position="309"/>
    </location>
</feature>
<evidence type="ECO:0000313" key="7">
    <source>
        <dbReference type="EMBL" id="NMP22533.1"/>
    </source>
</evidence>
<dbReference type="PANTHER" id="PTHR37422">
    <property type="entry name" value="TEICHURONIC ACID BIOSYNTHESIS PROTEIN TUAE"/>
    <property type="match status" value="1"/>
</dbReference>
<feature type="transmembrane region" description="Helical" evidence="5">
    <location>
        <begin position="139"/>
        <end position="156"/>
    </location>
</feature>
<comment type="caution">
    <text evidence="7">The sequence shown here is derived from an EMBL/GenBank/DDBJ whole genome shotgun (WGS) entry which is preliminary data.</text>
</comment>
<keyword evidence="3 5" id="KW-1133">Transmembrane helix</keyword>
<feature type="transmembrane region" description="Helical" evidence="5">
    <location>
        <begin position="55"/>
        <end position="75"/>
    </location>
</feature>
<feature type="transmembrane region" description="Helical" evidence="5">
    <location>
        <begin position="434"/>
        <end position="452"/>
    </location>
</feature>
<organism evidence="7 8">
    <name type="scientific">Sulfobacillus harzensis</name>
    <dbReference type="NCBI Taxonomy" id="2729629"/>
    <lineage>
        <taxon>Bacteria</taxon>
        <taxon>Bacillati</taxon>
        <taxon>Bacillota</taxon>
        <taxon>Clostridia</taxon>
        <taxon>Eubacteriales</taxon>
        <taxon>Clostridiales Family XVII. Incertae Sedis</taxon>
        <taxon>Sulfobacillus</taxon>
    </lineage>
</organism>
<reference evidence="7 8" key="1">
    <citation type="submission" date="2020-04" db="EMBL/GenBank/DDBJ databases">
        <authorList>
            <person name="Zhang R."/>
            <person name="Schippers A."/>
        </authorList>
    </citation>
    <scope>NUCLEOTIDE SEQUENCE [LARGE SCALE GENOMIC DNA]</scope>
    <source>
        <strain evidence="7 8">DSM 109850</strain>
    </source>
</reference>
<sequence>MQQARELRAPSPIDMRALIGPAVMMALGTVLAFFSGPIGALIILIGYIWLAVRSLPAALAVYVIASPFPLGLTLHHHHVNLSDMMAIIMTIKLVVDTVRDSGASLWDRFAKSPFWRPLALLIILSVLSLATTLSHSTTIIKILEYVEFFIVVVAVGRQADLDESAWKPVIVALFGIAALLSIYGLYQFLFQVGPASNVVDTHHVRADAVFGQPNAFGGFEAMVFPIAAALLAYGPKWVKNGWTWAALVLIALGVIDSFSRGAWVASVAAVFFMGVLAWVARGKTMINRKFVFPAVIVPILLFVVVDLLGKTNLSHHAAIISYQSTGERARSTVTALFHPKHHFDTNQRLLIWKAALNAIKSHPVLGVGLGGFHRYVVLHPVPGLVSAPPMAHNLYLEWGADLGVLGIVAALWLEWSWLKNAVSGVVTKVRKLSPFELALGIGAFGTIVSFVVHDWVDFMIDHGVIVPLLLALAAVWALNARRRSGESQ</sequence>
<dbReference type="InterPro" id="IPR007016">
    <property type="entry name" value="O-antigen_ligase-rel_domated"/>
</dbReference>
<feature type="transmembrane region" description="Helical" evidence="5">
    <location>
        <begin position="395"/>
        <end position="413"/>
    </location>
</feature>
<evidence type="ECO:0000313" key="8">
    <source>
        <dbReference type="Proteomes" id="UP000533476"/>
    </source>
</evidence>
<dbReference type="Proteomes" id="UP000533476">
    <property type="component" value="Unassembled WGS sequence"/>
</dbReference>
<keyword evidence="2 5" id="KW-0812">Transmembrane</keyword>
<accession>A0A7Y0Q1W5</accession>
<feature type="transmembrane region" description="Helical" evidence="5">
    <location>
        <begin position="21"/>
        <end position="49"/>
    </location>
</feature>
<dbReference type="AlphaFoldDB" id="A0A7Y0Q1W5"/>
<evidence type="ECO:0000256" key="3">
    <source>
        <dbReference type="ARBA" id="ARBA00022989"/>
    </source>
</evidence>
<proteinExistence type="predicted"/>
<dbReference type="RefSeq" id="WP_169098946.1">
    <property type="nucleotide sequence ID" value="NZ_JABBVZ010000025.1"/>
</dbReference>
<evidence type="ECO:0000259" key="6">
    <source>
        <dbReference type="Pfam" id="PF04932"/>
    </source>
</evidence>
<dbReference type="InterPro" id="IPR051533">
    <property type="entry name" value="WaaL-like"/>
</dbReference>
<gene>
    <name evidence="7" type="ORF">HIJ39_09230</name>
</gene>
<feature type="transmembrane region" description="Helical" evidence="5">
    <location>
        <begin position="458"/>
        <end position="478"/>
    </location>
</feature>
<feature type="transmembrane region" description="Helical" evidence="5">
    <location>
        <begin position="215"/>
        <end position="233"/>
    </location>
</feature>
<dbReference type="PANTHER" id="PTHR37422:SF13">
    <property type="entry name" value="LIPOPOLYSACCHARIDE BIOSYNTHESIS PROTEIN PA4999-RELATED"/>
    <property type="match status" value="1"/>
</dbReference>
<evidence type="ECO:0000256" key="5">
    <source>
        <dbReference type="SAM" id="Phobius"/>
    </source>
</evidence>